<organism evidence="13 14">
    <name type="scientific">Crenichthys baileyi</name>
    <name type="common">White River springfish</name>
    <dbReference type="NCBI Taxonomy" id="28760"/>
    <lineage>
        <taxon>Eukaryota</taxon>
        <taxon>Metazoa</taxon>
        <taxon>Chordata</taxon>
        <taxon>Craniata</taxon>
        <taxon>Vertebrata</taxon>
        <taxon>Euteleostomi</taxon>
        <taxon>Actinopterygii</taxon>
        <taxon>Neopterygii</taxon>
        <taxon>Teleostei</taxon>
        <taxon>Neoteleostei</taxon>
        <taxon>Acanthomorphata</taxon>
        <taxon>Ovalentaria</taxon>
        <taxon>Atherinomorphae</taxon>
        <taxon>Cyprinodontiformes</taxon>
        <taxon>Goodeidae</taxon>
        <taxon>Crenichthys</taxon>
    </lineage>
</organism>
<keyword evidence="7" id="KW-0175">Coiled coil</keyword>
<keyword evidence="6" id="KW-0967">Endosome</keyword>
<dbReference type="GO" id="GO:0032154">
    <property type="term" value="C:cleavage furrow"/>
    <property type="evidence" value="ECO:0007669"/>
    <property type="project" value="UniProtKB-SubCell"/>
</dbReference>
<evidence type="ECO:0000256" key="9">
    <source>
        <dbReference type="ARBA" id="ARBA00023306"/>
    </source>
</evidence>
<dbReference type="PROSITE" id="PS50222">
    <property type="entry name" value="EF_HAND_2"/>
    <property type="match status" value="1"/>
</dbReference>
<evidence type="ECO:0000256" key="3">
    <source>
        <dbReference type="ARBA" id="ARBA00004654"/>
    </source>
</evidence>
<dbReference type="GO" id="GO:0005509">
    <property type="term" value="F:calcium ion binding"/>
    <property type="evidence" value="ECO:0007669"/>
    <property type="project" value="InterPro"/>
</dbReference>
<keyword evidence="5" id="KW-0132">Cell division</keyword>
<dbReference type="Pfam" id="PF13499">
    <property type="entry name" value="EF-hand_7"/>
    <property type="match status" value="1"/>
</dbReference>
<gene>
    <name evidence="13" type="ORF">CRENBAI_020356</name>
</gene>
<evidence type="ECO:0008006" key="15">
    <source>
        <dbReference type="Google" id="ProtNLM"/>
    </source>
</evidence>
<dbReference type="InterPro" id="IPR011992">
    <property type="entry name" value="EF-hand-dom_pair"/>
</dbReference>
<dbReference type="CDD" id="cd14686">
    <property type="entry name" value="bZIP"/>
    <property type="match status" value="1"/>
</dbReference>
<evidence type="ECO:0000313" key="13">
    <source>
        <dbReference type="EMBL" id="KAK5601787.1"/>
    </source>
</evidence>
<feature type="region of interest" description="Disordered" evidence="10">
    <location>
        <begin position="208"/>
        <end position="241"/>
    </location>
</feature>
<dbReference type="AlphaFoldDB" id="A0AAV9R098"/>
<evidence type="ECO:0000313" key="14">
    <source>
        <dbReference type="Proteomes" id="UP001311232"/>
    </source>
</evidence>
<dbReference type="GO" id="GO:0032465">
    <property type="term" value="P:regulation of cytokinesis"/>
    <property type="evidence" value="ECO:0007669"/>
    <property type="project" value="TreeGrafter"/>
</dbReference>
<feature type="domain" description="FIP-RBD" evidence="12">
    <location>
        <begin position="980"/>
        <end position="1042"/>
    </location>
</feature>
<comment type="caution">
    <text evidence="13">The sequence shown here is derived from an EMBL/GenBank/DDBJ whole genome shotgun (WGS) entry which is preliminary data.</text>
</comment>
<dbReference type="GO" id="GO:0030496">
    <property type="term" value="C:midbody"/>
    <property type="evidence" value="ECO:0007669"/>
    <property type="project" value="UniProtKB-SubCell"/>
</dbReference>
<dbReference type="GO" id="GO:0030139">
    <property type="term" value="C:endocytic vesicle"/>
    <property type="evidence" value="ECO:0007669"/>
    <property type="project" value="TreeGrafter"/>
</dbReference>
<dbReference type="Gene3D" id="1.20.5.2440">
    <property type="match status" value="1"/>
</dbReference>
<dbReference type="SMART" id="SM00054">
    <property type="entry name" value="EFh"/>
    <property type="match status" value="2"/>
</dbReference>
<accession>A0AAV9R098</accession>
<dbReference type="InterPro" id="IPR057316">
    <property type="entry name" value="Rab11-FIP3/4_dom"/>
</dbReference>
<dbReference type="PROSITE" id="PS51511">
    <property type="entry name" value="FIP_RBD"/>
    <property type="match status" value="1"/>
</dbReference>
<feature type="region of interest" description="Disordered" evidence="10">
    <location>
        <begin position="865"/>
        <end position="906"/>
    </location>
</feature>
<dbReference type="InterPro" id="IPR002048">
    <property type="entry name" value="EF_hand_dom"/>
</dbReference>
<feature type="domain" description="EF-hand" evidence="11">
    <location>
        <begin position="492"/>
        <end position="527"/>
    </location>
</feature>
<keyword evidence="14" id="KW-1185">Reference proteome</keyword>
<dbReference type="InterPro" id="IPR037245">
    <property type="entry name" value="FIP-RBD_C_sf"/>
</dbReference>
<dbReference type="Gene3D" id="1.10.238.10">
    <property type="entry name" value="EF-hand"/>
    <property type="match status" value="1"/>
</dbReference>
<dbReference type="Pfam" id="PF09457">
    <property type="entry name" value="RBD-FIP"/>
    <property type="match status" value="1"/>
</dbReference>
<dbReference type="SUPFAM" id="SSF144270">
    <property type="entry name" value="Eferin C-derminal domain-like"/>
    <property type="match status" value="1"/>
</dbReference>
<evidence type="ECO:0000256" key="10">
    <source>
        <dbReference type="SAM" id="MobiDB-lite"/>
    </source>
</evidence>
<evidence type="ECO:0000259" key="12">
    <source>
        <dbReference type="PROSITE" id="PS51511"/>
    </source>
</evidence>
<evidence type="ECO:0000259" key="11">
    <source>
        <dbReference type="PROSITE" id="PS50222"/>
    </source>
</evidence>
<dbReference type="PANTHER" id="PTHR15726">
    <property type="entry name" value="RAB11-FAMILY INTERACTING PROTEIN"/>
    <property type="match status" value="1"/>
</dbReference>
<evidence type="ECO:0000256" key="8">
    <source>
        <dbReference type="ARBA" id="ARBA00023136"/>
    </source>
</evidence>
<sequence>MEPTVVSGPLGHTQWEPELPFPLGFQTVDSDGGGELSQNKTGQAGLDFRKGDQDETLQKCVQKPVVLEDLIKVSAFSCEDLQYEGEQSSISQANAYFQGLTFKEKFEGLDDISDNTLSWLFSPALADVMGKTSASKELTLEPDSLVEDSNALSAQGDLISLSVPSSPLNISRRNSESNEEPFLLVDLSDELSGLTQDSSSELKAQIVTEEPPREEQAGLPPSQSRETLSPETRDKGLFPDQVTALPITRSTAEQGSSENCYSSDHINKPPQGLGGTVLLLDLEVPDFDSSLCPASPDPAACADVPNNVSADESEAETTVIRHIPLKEQRENELLALGPTDEPSFLTLPVDEDACIHNDLTSEFNSVENMSVGLMEDQNSHVAKTQSNQEEMALDLCLTAEDVHDDSWDVEQQETIKGGNIPGLRAEERLMDQPEDSDHLHQVATFDLSVQDINISSPEAGWTSEQAVEMISHSEMVGNDSLPVVSAVNTRQEDASSLKAVFDALDQDGDGFVRIEEFMEFAAAYGADQVKDLTKFLDPSGLGVISFEDFHRGISAISNGGPEPQLYSYSPGDGAVGCPEEYDEQNEVTDSAYLGSESTYSECETFTDEDTGALVPPEMHDDVETDSGIEATLHDPEDGGSRFSLNSELHSHSLVTVISGEEEHFEDFGESNTSELLLETSVDGSMGEGDSPLTKPPEQVNGSSVIAPSAGKRLSSKKVARHLLQNSSMTLDTMSDLTRDILELADNDITDKVLLLERRVAELEKESESSGEQHARLRQENLHLVHRANALEEQLKEQELQTDEQLQQETRRHKEALSKLEREKGLELENVQARLQQLDDENSELRSCVPCLRANIERLEEEKRKLQDEVETMSDRLNEETESRRKMADKLSHERHQNQKEKESTQELIEDLRKQLEHLQLYKLEAEAKRGRSPSAGLQEYQTRTREAELEQEIKRLKQDNRTLKEQNDELNGQIINLSIQGAKNLMSASFSDSLAAEINSVSRAELMEAVHKQEEINYRLQDYIDKIIVAIMESNPSILEVK</sequence>
<feature type="region of interest" description="Disordered" evidence="10">
    <location>
        <begin position="682"/>
        <end position="704"/>
    </location>
</feature>
<proteinExistence type="predicted"/>
<keyword evidence="9" id="KW-0131">Cell cycle</keyword>
<name>A0AAV9R098_9TELE</name>
<evidence type="ECO:0000256" key="5">
    <source>
        <dbReference type="ARBA" id="ARBA00022618"/>
    </source>
</evidence>
<dbReference type="FunFam" id="1.20.5.2440:FF:000001">
    <property type="entry name" value="RAB11 family interacting protein 4"/>
    <property type="match status" value="1"/>
</dbReference>
<dbReference type="PANTHER" id="PTHR15726:SF6">
    <property type="entry name" value="RAB11 FAMILY-INTERACTING PROTEIN 3"/>
    <property type="match status" value="1"/>
</dbReference>
<evidence type="ECO:0000256" key="7">
    <source>
        <dbReference type="ARBA" id="ARBA00023054"/>
    </source>
</evidence>
<keyword evidence="8" id="KW-0472">Membrane</keyword>
<dbReference type="Pfam" id="PF25450">
    <property type="entry name" value="Rab11-FIP3"/>
    <property type="match status" value="1"/>
</dbReference>
<keyword evidence="4" id="KW-0813">Transport</keyword>
<protein>
    <recommendedName>
        <fullName evidence="15">Rab11 family-interacting protein 3</fullName>
    </recommendedName>
</protein>
<dbReference type="GO" id="GO:0051301">
    <property type="term" value="P:cell division"/>
    <property type="evidence" value="ECO:0007669"/>
    <property type="project" value="UniProtKB-KW"/>
</dbReference>
<dbReference type="Proteomes" id="UP001311232">
    <property type="component" value="Unassembled WGS sequence"/>
</dbReference>
<dbReference type="SUPFAM" id="SSF47473">
    <property type="entry name" value="EF-hand"/>
    <property type="match status" value="1"/>
</dbReference>
<dbReference type="CDD" id="cd00051">
    <property type="entry name" value="EFh"/>
    <property type="match status" value="1"/>
</dbReference>
<feature type="region of interest" description="Disordered" evidence="10">
    <location>
        <begin position="1"/>
        <end position="44"/>
    </location>
</feature>
<dbReference type="InterPro" id="IPR019018">
    <property type="entry name" value="Rab-bd_FIP-RBD"/>
</dbReference>
<evidence type="ECO:0000256" key="1">
    <source>
        <dbReference type="ARBA" id="ARBA00004214"/>
    </source>
</evidence>
<comment type="subcellular location">
    <subcellularLocation>
        <location evidence="2">Cleavage furrow</location>
    </subcellularLocation>
    <subcellularLocation>
        <location evidence="1">Midbody</location>
    </subcellularLocation>
    <subcellularLocation>
        <location evidence="3">Recycling endosome membrane</location>
        <topology evidence="3">Peripheral membrane protein</topology>
    </subcellularLocation>
</comment>
<evidence type="ECO:0000256" key="6">
    <source>
        <dbReference type="ARBA" id="ARBA00022753"/>
    </source>
</evidence>
<evidence type="ECO:0000256" key="2">
    <source>
        <dbReference type="ARBA" id="ARBA00004626"/>
    </source>
</evidence>
<dbReference type="GO" id="GO:0055038">
    <property type="term" value="C:recycling endosome membrane"/>
    <property type="evidence" value="ECO:0007669"/>
    <property type="project" value="UniProtKB-SubCell"/>
</dbReference>
<dbReference type="EMBL" id="JAHHUM010002646">
    <property type="protein sequence ID" value="KAK5601787.1"/>
    <property type="molecule type" value="Genomic_DNA"/>
</dbReference>
<evidence type="ECO:0000256" key="4">
    <source>
        <dbReference type="ARBA" id="ARBA00022448"/>
    </source>
</evidence>
<feature type="compositionally biased region" description="Polar residues" evidence="10">
    <location>
        <begin position="221"/>
        <end position="230"/>
    </location>
</feature>
<dbReference type="InterPro" id="IPR051977">
    <property type="entry name" value="Rab11-interacting_regulator"/>
</dbReference>
<dbReference type="GO" id="GO:0032456">
    <property type="term" value="P:endocytic recycling"/>
    <property type="evidence" value="ECO:0007669"/>
    <property type="project" value="TreeGrafter"/>
</dbReference>
<reference evidence="13 14" key="1">
    <citation type="submission" date="2021-06" db="EMBL/GenBank/DDBJ databases">
        <authorList>
            <person name="Palmer J.M."/>
        </authorList>
    </citation>
    <scope>NUCLEOTIDE SEQUENCE [LARGE SCALE GENOMIC DNA]</scope>
    <source>
        <strain evidence="13 14">MEX-2019</strain>
        <tissue evidence="13">Muscle</tissue>
    </source>
</reference>